<accession>A0A0X3TUA0</accession>
<dbReference type="RefSeq" id="WP_068347617.1">
    <property type="nucleotide sequence ID" value="NZ_LQBQ01000034.1"/>
</dbReference>
<protein>
    <recommendedName>
        <fullName evidence="1">Hedgehog/Intein (Hint) domain-containing protein</fullName>
    </recommendedName>
</protein>
<gene>
    <name evidence="2" type="ORF">AVO45_09965</name>
</gene>
<dbReference type="InterPro" id="IPR036844">
    <property type="entry name" value="Hint_dom_sf"/>
</dbReference>
<reference evidence="2 3" key="1">
    <citation type="submission" date="2015-12" db="EMBL/GenBank/DDBJ databases">
        <authorList>
            <person name="Shamseldin A."/>
            <person name="Moawad H."/>
            <person name="Abd El-Rahim W.M."/>
            <person name="Sadowsky M.J."/>
        </authorList>
    </citation>
    <scope>NUCLEOTIDE SEQUENCE [LARGE SCALE GENOMIC DNA]</scope>
    <source>
        <strain evidence="2 3">ZGT118</strain>
    </source>
</reference>
<dbReference type="STRING" id="1685379.AVO45_09965"/>
<evidence type="ECO:0000259" key="1">
    <source>
        <dbReference type="Pfam" id="PF13403"/>
    </source>
</evidence>
<sequence length="301" mass="32502">MALVITGPSIINFPSGTDTFSVDYNTTKSVTWSVTVLDDGGLDPSDYTVSIDSNGLLTITLTPGTTIPPGTSLSLQISATTGNPGAGNNGTLGVTVNLPEGVVPCFVAGTLIETEYEPRPVENLVVGDLVYVSSGELLPIVWIGKRELSAEQLELHPHFRPVCIGKNALGPDLPSRDLYVSPQHRIVLEGAAAELLFGETRVFAAAIHLVDDRYIRQVAADRPVTYHHLACERHAILIANGLPTESLFPGDMALMAFGREDVDELLELFPELNSDEAAHPQTRLRCLKRGEALVARDHYLR</sequence>
<organism evidence="2 3">
    <name type="scientific">Ruegeria marisrubri</name>
    <dbReference type="NCBI Taxonomy" id="1685379"/>
    <lineage>
        <taxon>Bacteria</taxon>
        <taxon>Pseudomonadati</taxon>
        <taxon>Pseudomonadota</taxon>
        <taxon>Alphaproteobacteria</taxon>
        <taxon>Rhodobacterales</taxon>
        <taxon>Roseobacteraceae</taxon>
        <taxon>Ruegeria</taxon>
    </lineage>
</organism>
<dbReference type="Proteomes" id="UP000053791">
    <property type="component" value="Unassembled WGS sequence"/>
</dbReference>
<comment type="caution">
    <text evidence="2">The sequence shown here is derived from an EMBL/GenBank/DDBJ whole genome shotgun (WGS) entry which is preliminary data.</text>
</comment>
<dbReference type="SUPFAM" id="SSF51294">
    <property type="entry name" value="Hedgehog/intein (Hint) domain"/>
    <property type="match status" value="1"/>
</dbReference>
<proteinExistence type="predicted"/>
<dbReference type="OrthoDB" id="6305173at2"/>
<evidence type="ECO:0000313" key="2">
    <source>
        <dbReference type="EMBL" id="KUJ76820.1"/>
    </source>
</evidence>
<dbReference type="AlphaFoldDB" id="A0A0X3TUA0"/>
<name>A0A0X3TUA0_9RHOB</name>
<dbReference type="Pfam" id="PF13403">
    <property type="entry name" value="Hint_2"/>
    <property type="match status" value="1"/>
</dbReference>
<evidence type="ECO:0000313" key="3">
    <source>
        <dbReference type="Proteomes" id="UP000053791"/>
    </source>
</evidence>
<feature type="domain" description="Hedgehog/Intein (Hint)" evidence="1">
    <location>
        <begin position="104"/>
        <end position="251"/>
    </location>
</feature>
<dbReference type="EMBL" id="LQBQ01000034">
    <property type="protein sequence ID" value="KUJ76820.1"/>
    <property type="molecule type" value="Genomic_DNA"/>
</dbReference>
<dbReference type="InterPro" id="IPR028992">
    <property type="entry name" value="Hedgehog/Intein_dom"/>
</dbReference>
<keyword evidence="3" id="KW-1185">Reference proteome</keyword>